<keyword evidence="3 6" id="KW-0378">Hydrolase</keyword>
<dbReference type="Gene3D" id="3.40.50.1820">
    <property type="entry name" value="alpha/beta hydrolase"/>
    <property type="match status" value="1"/>
</dbReference>
<name>A0A1H0CJX0_ALLAB</name>
<comment type="similarity">
    <text evidence="1">Belongs to the peptidase S33 family.</text>
</comment>
<organism evidence="6 7">
    <name type="scientific">Allokutzneria albata</name>
    <name type="common">Kibdelosporangium albatum</name>
    <dbReference type="NCBI Taxonomy" id="211114"/>
    <lineage>
        <taxon>Bacteria</taxon>
        <taxon>Bacillati</taxon>
        <taxon>Actinomycetota</taxon>
        <taxon>Actinomycetes</taxon>
        <taxon>Pseudonocardiales</taxon>
        <taxon>Pseudonocardiaceae</taxon>
        <taxon>Allokutzneria</taxon>
    </lineage>
</organism>
<evidence type="ECO:0000313" key="7">
    <source>
        <dbReference type="Proteomes" id="UP000183376"/>
    </source>
</evidence>
<evidence type="ECO:0000256" key="3">
    <source>
        <dbReference type="ARBA" id="ARBA00022801"/>
    </source>
</evidence>
<dbReference type="AlphaFoldDB" id="A0A1H0CJX0"/>
<evidence type="ECO:0000256" key="1">
    <source>
        <dbReference type="ARBA" id="ARBA00010088"/>
    </source>
</evidence>
<keyword evidence="7" id="KW-1185">Reference proteome</keyword>
<dbReference type="eggNOG" id="COG0596">
    <property type="taxonomic scope" value="Bacteria"/>
</dbReference>
<feature type="domain" description="AB hydrolase-1" evidence="5">
    <location>
        <begin position="118"/>
        <end position="501"/>
    </location>
</feature>
<dbReference type="Proteomes" id="UP000183376">
    <property type="component" value="Chromosome I"/>
</dbReference>
<accession>A0A1H0CJX0</accession>
<dbReference type="STRING" id="211114.SAMN04489726_7270"/>
<dbReference type="PANTHER" id="PTHR43248">
    <property type="entry name" value="2-SUCCINYL-6-HYDROXY-2,4-CYCLOHEXADIENE-1-CARBOXYLATE SYNTHASE"/>
    <property type="match status" value="1"/>
</dbReference>
<dbReference type="GO" id="GO:0016787">
    <property type="term" value="F:hydrolase activity"/>
    <property type="evidence" value="ECO:0007669"/>
    <property type="project" value="UniProtKB-KW"/>
</dbReference>
<protein>
    <submittedName>
        <fullName evidence="6">Alpha/beta hydrolase fold</fullName>
    </submittedName>
</protein>
<dbReference type="PROSITE" id="PS51257">
    <property type="entry name" value="PROKAR_LIPOPROTEIN"/>
    <property type="match status" value="1"/>
</dbReference>
<keyword evidence="2 4" id="KW-0732">Signal</keyword>
<evidence type="ECO:0000259" key="5">
    <source>
        <dbReference type="Pfam" id="PF00561"/>
    </source>
</evidence>
<dbReference type="PANTHER" id="PTHR43248:SF29">
    <property type="entry name" value="TRIPEPTIDYL AMINOPEPTIDASE"/>
    <property type="match status" value="1"/>
</dbReference>
<evidence type="ECO:0000256" key="4">
    <source>
        <dbReference type="SAM" id="SignalP"/>
    </source>
</evidence>
<dbReference type="OrthoDB" id="3252468at2"/>
<dbReference type="InterPro" id="IPR029058">
    <property type="entry name" value="AB_hydrolase_fold"/>
</dbReference>
<gene>
    <name evidence="6" type="ORF">SAMN04489726_7270</name>
</gene>
<proteinExistence type="inferred from homology"/>
<dbReference type="Pfam" id="PF00561">
    <property type="entry name" value="Abhydrolase_1"/>
    <property type="match status" value="1"/>
</dbReference>
<reference evidence="6 7" key="1">
    <citation type="submission" date="2016-10" db="EMBL/GenBank/DDBJ databases">
        <authorList>
            <person name="de Groot N.N."/>
        </authorList>
    </citation>
    <scope>NUCLEOTIDE SEQUENCE [LARGE SCALE GENOMIC DNA]</scope>
    <source>
        <strain evidence="6 7">DSM 44149</strain>
    </source>
</reference>
<sequence length="529" mass="56980">MSVVERRWTALCALSVLLLAGCTTTPPAQQPQQPRVEQRGPAGPVPAGLERYYAQKLTWESCDGYATSSEQREAFQRRTVECARMTVPLDYAKPGARDITLGLLRRPASEQGRRIGSMIINPGGPGASGMAAAAGMVGQVRDNELGKRFDLVGFDPRGVGASQPEVRCLTDAERDELRLDTDLDYSPEGVAKSEAEEKDYATKCAERTGADVLANIGTREVAKDLDVMRSALGDEKLTYVGYSYGTRLGTVYAETFPGNVRAMVLDGAVDPDQNPNDELIAQGAGFQKAFDAFSRWCAQRFDCALGTDATQTAKVFQRLVRPLAENPIALKDGRKLSYGDAITAVIQTLYAETLWESLNNGLNQLSKGAGEVLMSLADNYNGRGSDGRYSNINDAFSAVRCVDDNRTNDRAVRADVERRYRQAAPFLDDGSPVVGYLDACAFWPAPVSAQPLRADLPGLPQLLVVSTTGDPATPHEAGIKLARVLRARLLTQDATRHTGFLSGNPCVDSAGVAYLVDLKVSAEGARCAG</sequence>
<feature type="signal peptide" evidence="4">
    <location>
        <begin position="1"/>
        <end position="28"/>
    </location>
</feature>
<dbReference type="RefSeq" id="WP_052407644.1">
    <property type="nucleotide sequence ID" value="NZ_JOEF01000017.1"/>
</dbReference>
<dbReference type="InterPro" id="IPR051601">
    <property type="entry name" value="Serine_prot/Carboxylest_S33"/>
</dbReference>
<dbReference type="InterPro" id="IPR000073">
    <property type="entry name" value="AB_hydrolase_1"/>
</dbReference>
<dbReference type="EMBL" id="LT629701">
    <property type="protein sequence ID" value="SDN58160.1"/>
    <property type="molecule type" value="Genomic_DNA"/>
</dbReference>
<dbReference type="SUPFAM" id="SSF53474">
    <property type="entry name" value="alpha/beta-Hydrolases"/>
    <property type="match status" value="1"/>
</dbReference>
<evidence type="ECO:0000256" key="2">
    <source>
        <dbReference type="ARBA" id="ARBA00022729"/>
    </source>
</evidence>
<feature type="chain" id="PRO_5009247500" evidence="4">
    <location>
        <begin position="29"/>
        <end position="529"/>
    </location>
</feature>
<evidence type="ECO:0000313" key="6">
    <source>
        <dbReference type="EMBL" id="SDN58160.1"/>
    </source>
</evidence>